<evidence type="ECO:0000256" key="1">
    <source>
        <dbReference type="SAM" id="MobiDB-lite"/>
    </source>
</evidence>
<feature type="compositionally biased region" description="Basic and acidic residues" evidence="1">
    <location>
        <begin position="71"/>
        <end position="85"/>
    </location>
</feature>
<feature type="compositionally biased region" description="Basic and acidic residues" evidence="1">
    <location>
        <begin position="95"/>
        <end position="110"/>
    </location>
</feature>
<proteinExistence type="predicted"/>
<keyword evidence="3" id="KW-1185">Reference proteome</keyword>
<evidence type="ECO:0000313" key="3">
    <source>
        <dbReference type="Proteomes" id="UP001367676"/>
    </source>
</evidence>
<dbReference type="Proteomes" id="UP001367676">
    <property type="component" value="Unassembled WGS sequence"/>
</dbReference>
<organism evidence="2 3">
    <name type="scientific">Parthenolecanium corni</name>
    <dbReference type="NCBI Taxonomy" id="536013"/>
    <lineage>
        <taxon>Eukaryota</taxon>
        <taxon>Metazoa</taxon>
        <taxon>Ecdysozoa</taxon>
        <taxon>Arthropoda</taxon>
        <taxon>Hexapoda</taxon>
        <taxon>Insecta</taxon>
        <taxon>Pterygota</taxon>
        <taxon>Neoptera</taxon>
        <taxon>Paraneoptera</taxon>
        <taxon>Hemiptera</taxon>
        <taxon>Sternorrhyncha</taxon>
        <taxon>Coccoidea</taxon>
        <taxon>Coccidae</taxon>
        <taxon>Parthenolecanium</taxon>
    </lineage>
</organism>
<protein>
    <submittedName>
        <fullName evidence="2">Uncharacterized protein</fullName>
    </submittedName>
</protein>
<accession>A0AAN9TNP4</accession>
<name>A0AAN9TNP4_9HEMI</name>
<feature type="region of interest" description="Disordered" evidence="1">
    <location>
        <begin position="44"/>
        <end position="149"/>
    </location>
</feature>
<evidence type="ECO:0000313" key="2">
    <source>
        <dbReference type="EMBL" id="KAK7602430.1"/>
    </source>
</evidence>
<sequence length="170" mass="19315">MYLSSPLDASNEVSPAHRKLKYRRLSDAKHKEVREKFMKICRSDNSNERRYHSFSPTNAILEGSGELHGASSREKLKKPNKEVDQSKPSASTRSPDLKRLMNRVVRDFRGTKSKVANGVKTSEDSTSKCDNRVPGNSSRPQNKETKSSSWMAMLFQNIRLRSTSHDTDSQ</sequence>
<feature type="compositionally biased region" description="Basic and acidic residues" evidence="1">
    <location>
        <begin position="121"/>
        <end position="131"/>
    </location>
</feature>
<dbReference type="EMBL" id="JBBCAQ010000008">
    <property type="protein sequence ID" value="KAK7602430.1"/>
    <property type="molecule type" value="Genomic_DNA"/>
</dbReference>
<reference evidence="2 3" key="1">
    <citation type="submission" date="2024-03" db="EMBL/GenBank/DDBJ databases">
        <title>Adaptation during the transition from Ophiocordyceps entomopathogen to insect associate is accompanied by gene loss and intensified selection.</title>
        <authorList>
            <person name="Ward C.M."/>
            <person name="Onetto C.A."/>
            <person name="Borneman A.R."/>
        </authorList>
    </citation>
    <scope>NUCLEOTIDE SEQUENCE [LARGE SCALE GENOMIC DNA]</scope>
    <source>
        <strain evidence="2">AWRI1</strain>
        <tissue evidence="2">Single Adult Female</tissue>
    </source>
</reference>
<gene>
    <name evidence="2" type="ORF">V9T40_008019</name>
</gene>
<dbReference type="AlphaFoldDB" id="A0AAN9TNP4"/>
<comment type="caution">
    <text evidence="2">The sequence shown here is derived from an EMBL/GenBank/DDBJ whole genome shotgun (WGS) entry which is preliminary data.</text>
</comment>